<gene>
    <name evidence="1" type="ORF">SAMN04490187_4752</name>
</gene>
<name>A0A1H4TC06_PSEJE</name>
<protein>
    <submittedName>
        <fullName evidence="1">Uncharacterized protein</fullName>
    </submittedName>
</protein>
<sequence length="92" mass="10898">MTIKLMYYDEALSELRTHIDISQETLKSAMLTIDYSEKKDGVYYPKKRMFSIFYFCKSELIIHTIKDKNTILTGPYTKLLKLSNIIERDVYS</sequence>
<dbReference type="Proteomes" id="UP000198542">
    <property type="component" value="Unassembled WGS sequence"/>
</dbReference>
<evidence type="ECO:0000313" key="1">
    <source>
        <dbReference type="EMBL" id="SEC53972.1"/>
    </source>
</evidence>
<dbReference type="EMBL" id="FNTC01000002">
    <property type="protein sequence ID" value="SEC53972.1"/>
    <property type="molecule type" value="Genomic_DNA"/>
</dbReference>
<reference evidence="2" key="1">
    <citation type="submission" date="2016-10" db="EMBL/GenBank/DDBJ databases">
        <authorList>
            <person name="Varghese N."/>
            <person name="Submissions S."/>
        </authorList>
    </citation>
    <scope>NUCLEOTIDE SEQUENCE [LARGE SCALE GENOMIC DNA]</scope>
    <source>
        <strain evidence="2">BS3660</strain>
    </source>
</reference>
<keyword evidence="2" id="KW-1185">Reference proteome</keyword>
<organism evidence="1 2">
    <name type="scientific">Pseudomonas jessenii</name>
    <dbReference type="NCBI Taxonomy" id="77298"/>
    <lineage>
        <taxon>Bacteria</taxon>
        <taxon>Pseudomonadati</taxon>
        <taxon>Pseudomonadota</taxon>
        <taxon>Gammaproteobacteria</taxon>
        <taxon>Pseudomonadales</taxon>
        <taxon>Pseudomonadaceae</taxon>
        <taxon>Pseudomonas</taxon>
    </lineage>
</organism>
<dbReference type="AlphaFoldDB" id="A0A1H4TC06"/>
<accession>A0A1H4TC06</accession>
<evidence type="ECO:0000313" key="2">
    <source>
        <dbReference type="Proteomes" id="UP000198542"/>
    </source>
</evidence>
<proteinExistence type="predicted"/>